<evidence type="ECO:0000256" key="3">
    <source>
        <dbReference type="ARBA" id="ARBA00022737"/>
    </source>
</evidence>
<dbReference type="GO" id="GO:0005737">
    <property type="term" value="C:cytoplasm"/>
    <property type="evidence" value="ECO:0007669"/>
    <property type="project" value="UniProtKB-SubCell"/>
</dbReference>
<dbReference type="InterPro" id="IPR003961">
    <property type="entry name" value="FN3_dom"/>
</dbReference>
<dbReference type="Proteomes" id="UP000694383">
    <property type="component" value="Unplaced"/>
</dbReference>
<dbReference type="CDD" id="cd00063">
    <property type="entry name" value="FN3"/>
    <property type="match status" value="3"/>
</dbReference>
<dbReference type="FunFam" id="2.60.40.10:FF:001232">
    <property type="entry name" value="Immunoglobulin-like and fibronectin type III domain-containing 1"/>
    <property type="match status" value="1"/>
</dbReference>
<feature type="domain" description="Fibronectin type-III" evidence="7">
    <location>
        <begin position="728"/>
        <end position="814"/>
    </location>
</feature>
<comment type="subcellular location">
    <subcellularLocation>
        <location evidence="1">Cytoplasm</location>
    </subcellularLocation>
</comment>
<dbReference type="FunFam" id="2.60.40.10:FF:001401">
    <property type="entry name" value="immunoglobulin-like and fibronectin type III domain-containing protein 1"/>
    <property type="match status" value="1"/>
</dbReference>
<dbReference type="Gene3D" id="2.60.40.10">
    <property type="entry name" value="Immunoglobulins"/>
    <property type="match status" value="10"/>
</dbReference>
<name>A0A8C7YFN8_9TELE</name>
<dbReference type="InterPro" id="IPR007110">
    <property type="entry name" value="Ig-like_dom"/>
</dbReference>
<organism evidence="8 9">
    <name type="scientific">Oryzias sinensis</name>
    <name type="common">Chinese medaka</name>
    <dbReference type="NCBI Taxonomy" id="183150"/>
    <lineage>
        <taxon>Eukaryota</taxon>
        <taxon>Metazoa</taxon>
        <taxon>Chordata</taxon>
        <taxon>Craniata</taxon>
        <taxon>Vertebrata</taxon>
        <taxon>Euteleostomi</taxon>
        <taxon>Actinopterygii</taxon>
        <taxon>Neopterygii</taxon>
        <taxon>Teleostei</taxon>
        <taxon>Neoteleostei</taxon>
        <taxon>Acanthomorphata</taxon>
        <taxon>Ovalentaria</taxon>
        <taxon>Atherinomorphae</taxon>
        <taxon>Beloniformes</taxon>
        <taxon>Adrianichthyidae</taxon>
        <taxon>Oryziinae</taxon>
        <taxon>Oryzias</taxon>
    </lineage>
</organism>
<keyword evidence="2" id="KW-0963">Cytoplasm</keyword>
<dbReference type="FunFam" id="2.60.40.10:FF:001097">
    <property type="entry name" value="Immunoglobulin-like and fibronectin type III domain-containing protein 1"/>
    <property type="match status" value="1"/>
</dbReference>
<feature type="domain" description="Fibronectin type-III" evidence="7">
    <location>
        <begin position="913"/>
        <end position="1007"/>
    </location>
</feature>
<dbReference type="FunFam" id="2.60.40.10:FF:001452">
    <property type="entry name" value="Uncharacterized protein, isoform F"/>
    <property type="match status" value="1"/>
</dbReference>
<evidence type="ECO:0000313" key="8">
    <source>
        <dbReference type="Ensembl" id="ENSOSIP00000027909.1"/>
    </source>
</evidence>
<feature type="domain" description="Ig-like" evidence="6">
    <location>
        <begin position="1015"/>
        <end position="1104"/>
    </location>
</feature>
<proteinExistence type="predicted"/>
<dbReference type="FunFam" id="2.60.40.10:FF:000425">
    <property type="entry name" value="Myosin light chain kinase"/>
    <property type="match status" value="1"/>
</dbReference>
<protein>
    <submittedName>
        <fullName evidence="8">Immunoglobulin like and fibronectin type III domain containing 1, tandem duplicate 2</fullName>
    </submittedName>
</protein>
<keyword evidence="4" id="KW-0393">Immunoglobulin domain</keyword>
<evidence type="ECO:0000256" key="2">
    <source>
        <dbReference type="ARBA" id="ARBA00022490"/>
    </source>
</evidence>
<dbReference type="FunFam" id="2.60.40.10:FF:000031">
    <property type="entry name" value="Myosin-binding protein C, slow type"/>
    <property type="match status" value="1"/>
</dbReference>
<dbReference type="PANTHER" id="PTHR13817:SF180">
    <property type="entry name" value="IMMUNOGLOBULIN-LIKE AND FIBRONECTIN TYPE III DOMAIN-CONTAINING 1, TANDEM DUPLICATE 3-RELATED"/>
    <property type="match status" value="1"/>
</dbReference>
<dbReference type="AlphaFoldDB" id="A0A8C7YFN8"/>
<dbReference type="InterPro" id="IPR013098">
    <property type="entry name" value="Ig_I-set"/>
</dbReference>
<keyword evidence="3" id="KW-0677">Repeat</keyword>
<dbReference type="PROSITE" id="PS50853">
    <property type="entry name" value="FN3"/>
    <property type="match status" value="3"/>
</dbReference>
<reference evidence="8" key="1">
    <citation type="submission" date="2025-08" db="UniProtKB">
        <authorList>
            <consortium name="Ensembl"/>
        </authorList>
    </citation>
    <scope>IDENTIFICATION</scope>
</reference>
<feature type="domain" description="Fibronectin type-III" evidence="7">
    <location>
        <begin position="629"/>
        <end position="723"/>
    </location>
</feature>
<accession>A0A8C7YFN8</accession>
<feature type="domain" description="Ig-like" evidence="6">
    <location>
        <begin position="278"/>
        <end position="363"/>
    </location>
</feature>
<dbReference type="InterPro" id="IPR040849">
    <property type="entry name" value="MyBP-C_THB"/>
</dbReference>
<feature type="region of interest" description="Disordered" evidence="5">
    <location>
        <begin position="909"/>
        <end position="935"/>
    </location>
</feature>
<evidence type="ECO:0000256" key="4">
    <source>
        <dbReference type="ARBA" id="ARBA00023319"/>
    </source>
</evidence>
<evidence type="ECO:0000259" key="7">
    <source>
        <dbReference type="PROSITE" id="PS50853"/>
    </source>
</evidence>
<feature type="domain" description="Ig-like" evidence="6">
    <location>
        <begin position="16"/>
        <end position="106"/>
    </location>
</feature>
<keyword evidence="9" id="KW-1185">Reference proteome</keyword>
<evidence type="ECO:0000313" key="9">
    <source>
        <dbReference type="Proteomes" id="UP000694383"/>
    </source>
</evidence>
<dbReference type="PANTHER" id="PTHR13817">
    <property type="entry name" value="TITIN"/>
    <property type="match status" value="1"/>
</dbReference>
<dbReference type="InterPro" id="IPR013783">
    <property type="entry name" value="Ig-like_fold"/>
</dbReference>
<dbReference type="Pfam" id="PF07679">
    <property type="entry name" value="I-set"/>
    <property type="match status" value="6"/>
</dbReference>
<sequence>MVTQFVEQLPLGKATPDFTRKPMAVTTHEGKKVFFKAMVSGEPAPKVTWSRNKGEMNDPEKYKTRYDERTQEHILEIINITLDQADGYKCFATNEYGKAVCTATLTVIDESGQPAQNFSEGVKKKKPLPPMKEGEIDPKLWELLLTASKKDYERICLDFGVTDFRWLLKKLKQMKTEMEDEQSKVVEKLDNVKQIQVKPSGRAEFSFDMKLVDNNSAINVYKDGTGLSYDDDKNSKHSLTKTGINYVFSIKDVEPADAGLYQVDVEDTNVFTTDFQVPDVEFVANIKNTKVTESEDALFQCVLSSPLNRITWLTEDSSLEDGEKYQITVSEDKLTHTLRVKNCQMTDKGMYSAIVGVTKSNATAKGGEEFGGEGASDDGSGASFGVGTSEDQHGGEVQNKIISSDGDDKSATADTGASKKRRGQRDLLLNKSCACSVADRGVQFVSGLSDTIANVDEQVELSCKLSSDTSEGKWYKNGKLVYGDGVKIIKDGACHRLIIDCCKKDDAAVYRFEAEGRKSEATLNVQDPPNLDPDALGKFNQSIIIKAGENAEWKLPFSGGAPMTIQWYKDDEELLPATNVKIGTSDTESQLRLTKCQRKDSGQVKIKIKNEFGTKEALSRLIVLDKPTAPQGPVEVMESAVTSVEFKWKPPKDNGGCPVTNYIIERQQVGRNKWSNLGEIPANPSFKDSDVDPGRRYCYRIRAKNAEGVSDYLQTEDISAGVLRYPGSPTTPRVVSAFKDCINLSWCPPSDTGGTKIIGYNLEKNKAGTNYWNTMYAVKDVFEGAAYKFRVSAINLSGAGDPSIPCDTVIARDPMIKPRFKDRNMKTFMVVRFGNTVRLNINFEASPLPDVSWVKDGVLLAKHVTITNSDKGSQLLIPTSERSDSGIYTITVKNIVGQESFNVEIRVTDNPKPPGPLELDQKTPGTVTLSWGPSPDEKRDDRLHYMVSKRDSFKPTWRTVADNLFNNKFTVVNIMAGREYYFRVFAKNDMGLSPPSVSPVFVNMPQSKSVNLESPPSFLVPLKRRTAPLGYECHMSCAVKGDPTPRVTWYHENISLNTNTNYHITNVCGVCSLFILQVGPKDNGEYKVVLENKLGMAESSMTLNVRGISLRFNLF</sequence>
<evidence type="ECO:0000259" key="6">
    <source>
        <dbReference type="PROSITE" id="PS50835"/>
    </source>
</evidence>
<dbReference type="Pfam" id="PF18362">
    <property type="entry name" value="THB"/>
    <property type="match status" value="1"/>
</dbReference>
<dbReference type="InterPro" id="IPR036116">
    <property type="entry name" value="FN3_sf"/>
</dbReference>
<dbReference type="InterPro" id="IPR003599">
    <property type="entry name" value="Ig_sub"/>
</dbReference>
<dbReference type="GeneTree" id="ENSGT00940000160123"/>
<dbReference type="SMART" id="SM00408">
    <property type="entry name" value="IGc2"/>
    <property type="match status" value="5"/>
</dbReference>
<dbReference type="InterPro" id="IPR050964">
    <property type="entry name" value="Striated_Muscle_Regulatory"/>
</dbReference>
<reference evidence="8" key="2">
    <citation type="submission" date="2025-09" db="UniProtKB">
        <authorList>
            <consortium name="Ensembl"/>
        </authorList>
    </citation>
    <scope>IDENTIFICATION</scope>
</reference>
<evidence type="ECO:0000256" key="5">
    <source>
        <dbReference type="SAM" id="MobiDB-lite"/>
    </source>
</evidence>
<dbReference type="PROSITE" id="PS50835">
    <property type="entry name" value="IG_LIKE"/>
    <property type="match status" value="4"/>
</dbReference>
<feature type="domain" description="Ig-like" evidence="6">
    <location>
        <begin position="818"/>
        <end position="908"/>
    </location>
</feature>
<dbReference type="SUPFAM" id="SSF48726">
    <property type="entry name" value="Immunoglobulin"/>
    <property type="match status" value="6"/>
</dbReference>
<feature type="region of interest" description="Disordered" evidence="5">
    <location>
        <begin position="365"/>
        <end position="423"/>
    </location>
</feature>
<dbReference type="Ensembl" id="ENSOSIT00000029417.1">
    <property type="protein sequence ID" value="ENSOSIP00000027909.1"/>
    <property type="gene ID" value="ENSOSIG00000014568.1"/>
</dbReference>
<dbReference type="SUPFAM" id="SSF49265">
    <property type="entry name" value="Fibronectin type III"/>
    <property type="match status" value="2"/>
</dbReference>
<dbReference type="SMART" id="SM00409">
    <property type="entry name" value="IG"/>
    <property type="match status" value="7"/>
</dbReference>
<dbReference type="Pfam" id="PF00041">
    <property type="entry name" value="fn3"/>
    <property type="match status" value="3"/>
</dbReference>
<dbReference type="SMART" id="SM00060">
    <property type="entry name" value="FN3"/>
    <property type="match status" value="3"/>
</dbReference>
<dbReference type="InterPro" id="IPR036179">
    <property type="entry name" value="Ig-like_dom_sf"/>
</dbReference>
<dbReference type="InterPro" id="IPR003598">
    <property type="entry name" value="Ig_sub2"/>
</dbReference>
<evidence type="ECO:0000256" key="1">
    <source>
        <dbReference type="ARBA" id="ARBA00004496"/>
    </source>
</evidence>